<dbReference type="OrthoDB" id="5186897at2"/>
<dbReference type="AlphaFoldDB" id="V5DN94"/>
<dbReference type="RefSeq" id="WP_023496135.1">
    <property type="nucleotide sequence ID" value="NZ_AYLO01000131.1"/>
</dbReference>
<dbReference type="EMBL" id="AYLO01000131">
    <property type="protein sequence ID" value="ESS68916.1"/>
    <property type="molecule type" value="Genomic_DNA"/>
</dbReference>
<dbReference type="eggNOG" id="ENOG5032SQF">
    <property type="taxonomic scope" value="Bacteria"/>
</dbReference>
<reference evidence="2 3" key="1">
    <citation type="journal article" date="2013" name="Genome Announc.">
        <title>Draft Genome Sequence of the Methanotrophic Gammaproteobacterium Methyloglobulus morosus DSM 22980 Strain KoM1.</title>
        <authorList>
            <person name="Poehlein A."/>
            <person name="Deutzmann J.S."/>
            <person name="Daniel R."/>
            <person name="Simeonova D.D."/>
        </authorList>
    </citation>
    <scope>NUCLEOTIDE SEQUENCE [LARGE SCALE GENOMIC DNA]</scope>
    <source>
        <strain evidence="2 3">KoM1</strain>
    </source>
</reference>
<gene>
    <name evidence="2" type="ORF">MGMO_142c00090</name>
</gene>
<keyword evidence="3" id="KW-1185">Reference proteome</keyword>
<dbReference type="InterPro" id="IPR035235">
    <property type="entry name" value="DUF5343"/>
</dbReference>
<feature type="compositionally biased region" description="Basic and acidic residues" evidence="1">
    <location>
        <begin position="149"/>
        <end position="164"/>
    </location>
</feature>
<evidence type="ECO:0000313" key="3">
    <source>
        <dbReference type="Proteomes" id="UP000017842"/>
    </source>
</evidence>
<evidence type="ECO:0000313" key="2">
    <source>
        <dbReference type="EMBL" id="ESS68916.1"/>
    </source>
</evidence>
<evidence type="ECO:0000256" key="1">
    <source>
        <dbReference type="SAM" id="MobiDB-lite"/>
    </source>
</evidence>
<protein>
    <recommendedName>
        <fullName evidence="4">DUF5343 domain-containing protein</fullName>
    </recommendedName>
</protein>
<evidence type="ECO:0008006" key="4">
    <source>
        <dbReference type="Google" id="ProtNLM"/>
    </source>
</evidence>
<name>V5DN94_9GAMM</name>
<accession>V5DN94</accession>
<comment type="caution">
    <text evidence="2">The sequence shown here is derived from an EMBL/GenBank/DDBJ whole genome shotgun (WGS) entry which is preliminary data.</text>
</comment>
<dbReference type="PATRIC" id="fig|1116472.3.peg.3506"/>
<feature type="region of interest" description="Disordered" evidence="1">
    <location>
        <begin position="145"/>
        <end position="164"/>
    </location>
</feature>
<organism evidence="2 3">
    <name type="scientific">Methyloglobulus morosus KoM1</name>
    <dbReference type="NCBI Taxonomy" id="1116472"/>
    <lineage>
        <taxon>Bacteria</taxon>
        <taxon>Pseudomonadati</taxon>
        <taxon>Pseudomonadota</taxon>
        <taxon>Gammaproteobacteria</taxon>
        <taxon>Methylococcales</taxon>
        <taxon>Methylococcaceae</taxon>
        <taxon>Methyloglobulus</taxon>
    </lineage>
</organism>
<proteinExistence type="predicted"/>
<sequence length="208" mass="23580">MLTNRYMTSVKNLPSIFNKIIEGTAPDKFTVAHLKSIGFKSSNDQGIIPLLKDMGFLSSDGSPTQRYHAYRDRSNSKIVLGESLHEAYSDLFHINEKPTESDRTAIEGKFKSVHNTTDRVSKEQAKTFFALLELADIDLKHKASKASPKKIEDKTDIQAESKEKGKEQYRDFGFGGLRYNIEIHLPATKDPEVYNAIFKSLKEHLLEN</sequence>
<dbReference type="Pfam" id="PF17278">
    <property type="entry name" value="DUF5343"/>
    <property type="match status" value="1"/>
</dbReference>
<dbReference type="Proteomes" id="UP000017842">
    <property type="component" value="Unassembled WGS sequence"/>
</dbReference>